<evidence type="ECO:0000313" key="11">
    <source>
        <dbReference type="EMBL" id="CAK9089796.1"/>
    </source>
</evidence>
<keyword evidence="5" id="KW-0677">Repeat</keyword>
<dbReference type="InterPro" id="IPR003591">
    <property type="entry name" value="Leu-rich_rpt_typical-subtyp"/>
</dbReference>
<dbReference type="Proteomes" id="UP001642484">
    <property type="component" value="Unassembled WGS sequence"/>
</dbReference>
<dbReference type="InterPro" id="IPR036283">
    <property type="entry name" value="NOB1_Zf-like_sf"/>
</dbReference>
<dbReference type="PANTHER" id="PTHR46652">
    <property type="entry name" value="LEUCINE-RICH REPEAT AND IQ DOMAIN-CONTAINING PROTEIN 1-RELATED"/>
    <property type="match status" value="1"/>
</dbReference>
<feature type="transmembrane region" description="Helical" evidence="9">
    <location>
        <begin position="1627"/>
        <end position="1651"/>
    </location>
</feature>
<dbReference type="Gene3D" id="3.80.10.10">
    <property type="entry name" value="Ribonuclease Inhibitor"/>
    <property type="match status" value="3"/>
</dbReference>
<evidence type="ECO:0000259" key="10">
    <source>
        <dbReference type="Pfam" id="PF08772"/>
    </source>
</evidence>
<evidence type="ECO:0000256" key="5">
    <source>
        <dbReference type="ARBA" id="ARBA00022737"/>
    </source>
</evidence>
<dbReference type="SUPFAM" id="SSF52058">
    <property type="entry name" value="L domain-like"/>
    <property type="match status" value="1"/>
</dbReference>
<feature type="transmembrane region" description="Helical" evidence="9">
    <location>
        <begin position="1551"/>
        <end position="1571"/>
    </location>
</feature>
<reference evidence="11 12" key="1">
    <citation type="submission" date="2024-02" db="EMBL/GenBank/DDBJ databases">
        <authorList>
            <person name="Chen Y."/>
            <person name="Shah S."/>
            <person name="Dougan E. K."/>
            <person name="Thang M."/>
            <person name="Chan C."/>
        </authorList>
    </citation>
    <scope>NUCLEOTIDE SEQUENCE [LARGE SCALE GENOMIC DNA]</scope>
</reference>
<evidence type="ECO:0000256" key="3">
    <source>
        <dbReference type="ARBA" id="ARBA00022614"/>
    </source>
</evidence>
<evidence type="ECO:0000256" key="6">
    <source>
        <dbReference type="ARBA" id="ARBA00022989"/>
    </source>
</evidence>
<accession>A0ABP0QRR2</accession>
<dbReference type="InterPro" id="IPR050836">
    <property type="entry name" value="SDS22/Internalin_LRR"/>
</dbReference>
<dbReference type="EMBL" id="CAXAMN010024773">
    <property type="protein sequence ID" value="CAK9089796.1"/>
    <property type="molecule type" value="Genomic_DNA"/>
</dbReference>
<keyword evidence="4 9" id="KW-0812">Transmembrane</keyword>
<dbReference type="InterPro" id="IPR032675">
    <property type="entry name" value="LRR_dom_sf"/>
</dbReference>
<dbReference type="InterPro" id="IPR018629">
    <property type="entry name" value="XK-rel"/>
</dbReference>
<comment type="similarity">
    <text evidence="2">Belongs to the XK family.</text>
</comment>
<dbReference type="InterPro" id="IPR025875">
    <property type="entry name" value="Leu-rich_rpt_4"/>
</dbReference>
<dbReference type="Pfam" id="PF13855">
    <property type="entry name" value="LRR_8"/>
    <property type="match status" value="1"/>
</dbReference>
<protein>
    <recommendedName>
        <fullName evidence="10">Nin one binding (NOB1) Zn-ribbon-like domain-containing protein</fullName>
    </recommendedName>
</protein>
<keyword evidence="12" id="KW-1185">Reference proteome</keyword>
<dbReference type="Pfam" id="PF12799">
    <property type="entry name" value="LRR_4"/>
    <property type="match status" value="1"/>
</dbReference>
<dbReference type="Pfam" id="PF09815">
    <property type="entry name" value="XK-related"/>
    <property type="match status" value="1"/>
</dbReference>
<feature type="transmembrane region" description="Helical" evidence="9">
    <location>
        <begin position="1510"/>
        <end position="1530"/>
    </location>
</feature>
<evidence type="ECO:0000256" key="4">
    <source>
        <dbReference type="ARBA" id="ARBA00022692"/>
    </source>
</evidence>
<feature type="transmembrane region" description="Helical" evidence="9">
    <location>
        <begin position="1671"/>
        <end position="1698"/>
    </location>
</feature>
<feature type="transmembrane region" description="Helical" evidence="9">
    <location>
        <begin position="1591"/>
        <end position="1615"/>
    </location>
</feature>
<feature type="domain" description="Nin one binding (NOB1) Zn-ribbon-like" evidence="10">
    <location>
        <begin position="672"/>
        <end position="744"/>
    </location>
</feature>
<dbReference type="PROSITE" id="PS51450">
    <property type="entry name" value="LRR"/>
    <property type="match status" value="4"/>
</dbReference>
<dbReference type="Gene3D" id="6.20.210.10">
    <property type="entry name" value="Nin one binding (NOB1), Zn-ribbon-like"/>
    <property type="match status" value="1"/>
</dbReference>
<name>A0ABP0QRR2_9DINO</name>
<dbReference type="SMART" id="SM00365">
    <property type="entry name" value="LRR_SD22"/>
    <property type="match status" value="5"/>
</dbReference>
<keyword evidence="3" id="KW-0433">Leucine-rich repeat</keyword>
<feature type="transmembrane region" description="Helical" evidence="9">
    <location>
        <begin position="1388"/>
        <end position="1411"/>
    </location>
</feature>
<evidence type="ECO:0000256" key="1">
    <source>
        <dbReference type="ARBA" id="ARBA00004141"/>
    </source>
</evidence>
<dbReference type="SUPFAM" id="SSF144206">
    <property type="entry name" value="NOB1 zinc finger-like"/>
    <property type="match status" value="1"/>
</dbReference>
<evidence type="ECO:0000256" key="8">
    <source>
        <dbReference type="SAM" id="MobiDB-lite"/>
    </source>
</evidence>
<dbReference type="InterPro" id="IPR014881">
    <property type="entry name" value="NOB1_Zn-bd"/>
</dbReference>
<feature type="region of interest" description="Disordered" evidence="8">
    <location>
        <begin position="15"/>
        <end position="45"/>
    </location>
</feature>
<dbReference type="SMART" id="SM00369">
    <property type="entry name" value="LRR_TYP"/>
    <property type="match status" value="5"/>
</dbReference>
<proteinExistence type="inferred from homology"/>
<organism evidence="11 12">
    <name type="scientific">Durusdinium trenchii</name>
    <dbReference type="NCBI Taxonomy" id="1381693"/>
    <lineage>
        <taxon>Eukaryota</taxon>
        <taxon>Sar</taxon>
        <taxon>Alveolata</taxon>
        <taxon>Dinophyceae</taxon>
        <taxon>Suessiales</taxon>
        <taxon>Symbiodiniaceae</taxon>
        <taxon>Durusdinium</taxon>
    </lineage>
</organism>
<feature type="region of interest" description="Disordered" evidence="8">
    <location>
        <begin position="760"/>
        <end position="782"/>
    </location>
</feature>
<comment type="caution">
    <text evidence="11">The sequence shown here is derived from an EMBL/GenBank/DDBJ whole genome shotgun (WGS) entry which is preliminary data.</text>
</comment>
<keyword evidence="7 9" id="KW-0472">Membrane</keyword>
<evidence type="ECO:0000256" key="9">
    <source>
        <dbReference type="SAM" id="Phobius"/>
    </source>
</evidence>
<feature type="region of interest" description="Disordered" evidence="8">
    <location>
        <begin position="2281"/>
        <end position="2338"/>
    </location>
</feature>
<dbReference type="PANTHER" id="PTHR46652:SF8">
    <property type="entry name" value="LEUCINE RICH REPEAT CONTAINING 23"/>
    <property type="match status" value="1"/>
</dbReference>
<dbReference type="InterPro" id="IPR001611">
    <property type="entry name" value="Leu-rich_rpt"/>
</dbReference>
<feature type="transmembrane region" description="Helical" evidence="9">
    <location>
        <begin position="1360"/>
        <end position="1381"/>
    </location>
</feature>
<keyword evidence="6 9" id="KW-1133">Transmembrane helix</keyword>
<evidence type="ECO:0000313" key="12">
    <source>
        <dbReference type="Proteomes" id="UP001642484"/>
    </source>
</evidence>
<feature type="region of interest" description="Disordered" evidence="8">
    <location>
        <begin position="1133"/>
        <end position="1166"/>
    </location>
</feature>
<gene>
    <name evidence="11" type="ORF">CCMP2556_LOCUS43192</name>
</gene>
<evidence type="ECO:0000256" key="7">
    <source>
        <dbReference type="ARBA" id="ARBA00023136"/>
    </source>
</evidence>
<sequence>MNECQAFVHADRTLPQKAGNHDGSSWISGHRKSPTPTGTGGGLFSGRLTAAPRPQVADAVYCFWQQRQSGQIFGAAKMIQQAALFQLLCMGCGPWWPLPFALEDVWLNYFLAVQLAVQVMETAKASHPRAEGAEGVPPMRKLRHLLQAPLWQAQAADAFSAAGPPRDSSELLGPQAEATPGWHLCPLELGASRLSSSSGPGRFFEVSRVRGGRLRLQACQSGVVYEIPTRLQRHMRRGDGPPSRDLGRLLVLPLSDLSFHLSVAVRTWFGGALLLVHHFLGGPKNVTILLADHCEVKDGLNLSRAQRYGGNHGGFGVRQRLGKLGPLFSGLSSVPPIWLSGGERVRGVELSFSSTVWGFPPVGTAHGRRSEYDCSGRFCFGLRRLSASNNPVITLRSPLDQWLTPPRATSDADGPLKLFLVQRSRDLSRRLVAPERLVKLWSSPRFGRVRSVLWRPETQSILAQARTLAHADMLVAVTGQACGLGVFLRRKRILLEFSPALAGSYGCRWGWDMNPTTEVGQIARLGELHHHCVMAAAVGVAAGTPADAQRSALLALAARSAGDLHTRAEASLTWRTAAKVIAPTGRLRRVLQQAAELVRRQRRLEAAEKTEKDGVQMDCILMHVLLQMGITPLTFDGYAIKSVKLHQAQQHQLARVLLLPQGLHQGSPVGQNEVFCPKCGNDTVVRVPILVDQANTWVPRESPDKEGRRSIFVPRQDGVPTVLNSGRKLRTKGTVFSMPKPQGGRVWKPIFAEDVGADGWFQPQQQPADRGRARPALGGERRAPQQLSEGCRWVGGQDAEIDASLVSECAEGTEGGKVTDLNFHYKFLRCIEGLESSAPQLRSLDLSSNNIRVMENLGAMPKLRELKLDSCQISRISGLEKCPSLVKLHLEDNEISSIEGLEKLFSLEVLNLERNKLSRLGRGLMKLSKLKELRIALNELTSLEGLQGLGALEVLDASRNQLETLSIEQLKGLGKMDELLLAGNQLSSLNFLGAGGPLRISSLDVSDNQLSTSAVKGLPGLPLLSELMLAGNHLEELPANFASSCPMLEILDISRNLLTAPDLEVEKLKSIASLKELCIQGNPMAESEEMPKALALLEGLEYLENRQYVPIKSVMLEDGEDQGTFGLTNVAPQAAASRPGTAAGTGSRPGTAVSRPGTAGSRPGTAMAKEGVQQPLMHALPKSSKKCASSEQVTSWEQQTLCSLHAIMKQVEKTSAQADRDLQEMHRYVKKAQEANRLHAELLGRRLDLDVSIPEEEEALQELQKQEAGTGPDVEHSGGRVLLDLLEHHLGEQANDCGRSADSADFVARIWEPMVTAAELVGLQVVRPGPGFSSLKTKEKPRSRWWHRALRIDFYACRLILIWLLHFLDLCTDIWVAVVLMEEGRETLFALSVTFLLIPTLLRWAMTSFTMNPCTPDFLGLREENPPVCPKLAYVPILGELVVVVNAIKTNWKFQGRTRRSKMEEAQDVSGALVILRMVEGAFEAMPQAIIQGIVLYEDLVAGRVRFIQWQSFFVSFLALGTSLSSVALYHQSTASEERRERDRRDAKQESHWYLLKGLSLALFLAADSFLRMNAIATVLYSENLALWFPIYLAVVYAGLPFLLVTGTLIAAICCSKKDEGRLTCCGHLSVFAIMYTGTLIMCGFAFLIPLDLVMCSTSVPPFSLLRLLEHLAMSILSLYVSAPLTWVPFAVCIVSLLSMVPARLMLGLPCGEDLVLKKLPRTCFFRVKVTPIHEEPEASVPLGDESCWIKKVTELSYRGFTIGHLLDFCQVLGSSSVMPHFDASQHSTNDVVRQAIIPWSRLEGSWSQIQQGHGLLARDGRAMASCLEGVPKQAQVMVTHNWDNLFSHLVAATLASILEFCTFDHILAQMTSPDGLQELRRRCEKAGHINLCIWICAFSINQHASICGGFGPAPDDPEAFRHFDRKRRDRVTQEIYRTCTCTSTKYFNNVPDQCELNKFDAMMHFLNQHVANFRQVVAVDAAFDLFSRAWCVAELVEARRLKLKQVLVVYSKEIVAGKTESLKSIRVQDCEASRREDVEEILAKIEDKEKFNQELQRALFTDSDSLFQQLFRSQLAKSDLHRAFNSMCLPKIALASFLIIPMLSFSEKQCENLEFSPDRWTCDEVPRIFLGLALELAAAAGHRCLVEARMKGSFWMKCGRRTFELDIPNFAALIELLVLDPFSYKATVRYTIHRRQTASVIISYRVEEDEEPDSTEAKRVETRGTEVKSILSPSFKSPAACAAQAQAAQADEVEEVTMAVEVESNVDPAEVEEVEEEVFQVMPASEGRPPAGKPGSELRVQKRAARRTHSAKARGLGPRGPYPRLPTSPRTGYPGSR</sequence>
<evidence type="ECO:0000256" key="2">
    <source>
        <dbReference type="ARBA" id="ARBA00008789"/>
    </source>
</evidence>
<feature type="compositionally biased region" description="Basic residues" evidence="8">
    <location>
        <begin position="2302"/>
        <end position="2313"/>
    </location>
</feature>
<comment type="subcellular location">
    <subcellularLocation>
        <location evidence="1">Membrane</location>
        <topology evidence="1">Multi-pass membrane protein</topology>
    </subcellularLocation>
</comment>
<dbReference type="Pfam" id="PF08772">
    <property type="entry name" value="Zn_ribbon_NOB1"/>
    <property type="match status" value="1"/>
</dbReference>